<dbReference type="GO" id="GO:0022857">
    <property type="term" value="F:transmembrane transporter activity"/>
    <property type="evidence" value="ECO:0007669"/>
    <property type="project" value="InterPro"/>
</dbReference>
<feature type="transmembrane region" description="Helical" evidence="5">
    <location>
        <begin position="118"/>
        <end position="139"/>
    </location>
</feature>
<feature type="non-terminal residue" evidence="6">
    <location>
        <position position="1"/>
    </location>
</feature>
<evidence type="ECO:0000256" key="1">
    <source>
        <dbReference type="ARBA" id="ARBA00004141"/>
    </source>
</evidence>
<feature type="transmembrane region" description="Helical" evidence="5">
    <location>
        <begin position="91"/>
        <end position="112"/>
    </location>
</feature>
<evidence type="ECO:0000256" key="2">
    <source>
        <dbReference type="ARBA" id="ARBA00022692"/>
    </source>
</evidence>
<protein>
    <submittedName>
        <fullName evidence="6">MFS general substrate transporter</fullName>
    </submittedName>
</protein>
<feature type="transmembrane region" description="Helical" evidence="5">
    <location>
        <begin position="191"/>
        <end position="211"/>
    </location>
</feature>
<evidence type="ECO:0000313" key="7">
    <source>
        <dbReference type="Proteomes" id="UP000077266"/>
    </source>
</evidence>
<dbReference type="SUPFAM" id="SSF103473">
    <property type="entry name" value="MFS general substrate transporter"/>
    <property type="match status" value="1"/>
</dbReference>
<feature type="transmembrane region" description="Helical" evidence="5">
    <location>
        <begin position="54"/>
        <end position="79"/>
    </location>
</feature>
<dbReference type="PANTHER" id="PTHR23501:SF198">
    <property type="entry name" value="AZOLE RESISTANCE PROTEIN 1-RELATED"/>
    <property type="match status" value="1"/>
</dbReference>
<keyword evidence="7" id="KW-1185">Reference proteome</keyword>
<evidence type="ECO:0000256" key="5">
    <source>
        <dbReference type="SAM" id="Phobius"/>
    </source>
</evidence>
<dbReference type="InterPro" id="IPR011701">
    <property type="entry name" value="MFS"/>
</dbReference>
<comment type="subcellular location">
    <subcellularLocation>
        <location evidence="1">Membrane</location>
        <topology evidence="1">Multi-pass membrane protein</topology>
    </subcellularLocation>
</comment>
<dbReference type="Pfam" id="PF07690">
    <property type="entry name" value="MFS_1"/>
    <property type="match status" value="1"/>
</dbReference>
<keyword evidence="2 5" id="KW-0812">Transmembrane</keyword>
<dbReference type="AlphaFoldDB" id="A0A165DKF1"/>
<keyword evidence="4 5" id="KW-0472">Membrane</keyword>
<dbReference type="InParanoid" id="A0A165DKF1"/>
<reference evidence="6 7" key="1">
    <citation type="journal article" date="2016" name="Mol. Biol. Evol.">
        <title>Comparative Genomics of Early-Diverging Mushroom-Forming Fungi Provides Insights into the Origins of Lignocellulose Decay Capabilities.</title>
        <authorList>
            <person name="Nagy L.G."/>
            <person name="Riley R."/>
            <person name="Tritt A."/>
            <person name="Adam C."/>
            <person name="Daum C."/>
            <person name="Floudas D."/>
            <person name="Sun H."/>
            <person name="Yadav J.S."/>
            <person name="Pangilinan J."/>
            <person name="Larsson K.H."/>
            <person name="Matsuura K."/>
            <person name="Barry K."/>
            <person name="Labutti K."/>
            <person name="Kuo R."/>
            <person name="Ohm R.A."/>
            <person name="Bhattacharya S.S."/>
            <person name="Shirouzu T."/>
            <person name="Yoshinaga Y."/>
            <person name="Martin F.M."/>
            <person name="Grigoriev I.V."/>
            <person name="Hibbett D.S."/>
        </authorList>
    </citation>
    <scope>NUCLEOTIDE SEQUENCE [LARGE SCALE GENOMIC DNA]</scope>
    <source>
        <strain evidence="6 7">HHB12029</strain>
    </source>
</reference>
<dbReference type="OrthoDB" id="10021397at2759"/>
<feature type="transmembrane region" description="Helical" evidence="5">
    <location>
        <begin position="12"/>
        <end position="34"/>
    </location>
</feature>
<feature type="transmembrane region" description="Helical" evidence="5">
    <location>
        <begin position="151"/>
        <end position="171"/>
    </location>
</feature>
<evidence type="ECO:0000256" key="4">
    <source>
        <dbReference type="ARBA" id="ARBA00023136"/>
    </source>
</evidence>
<dbReference type="Gene3D" id="1.20.1250.20">
    <property type="entry name" value="MFS general substrate transporter like domains"/>
    <property type="match status" value="1"/>
</dbReference>
<dbReference type="GO" id="GO:0005886">
    <property type="term" value="C:plasma membrane"/>
    <property type="evidence" value="ECO:0007669"/>
    <property type="project" value="TreeGrafter"/>
</dbReference>
<sequence>LALQWGGIEKPWSSADVIATLCVAAVVACLFVAWEWYKGDSALVPLRLFRNRTLIGSSLASCFTRMAFFIAVYELPLYFQAVKGHSPTKSGLDLIPITLSVVITGGFIGFLISKFGRYWHFIILGPIVGAVGFGLVFTLDENSSWGRIIGYQILMGISIGCNLQTPLLAVQADMAKEDIAQATSVVTFSQFLGGIIALAIAGYVAMVAVMVEDV</sequence>
<proteinExistence type="predicted"/>
<accession>A0A165DKF1</accession>
<dbReference type="STRING" id="1314781.A0A165DKF1"/>
<keyword evidence="3 5" id="KW-1133">Transmembrane helix</keyword>
<evidence type="ECO:0000256" key="3">
    <source>
        <dbReference type="ARBA" id="ARBA00022989"/>
    </source>
</evidence>
<dbReference type="EMBL" id="KV426211">
    <property type="protein sequence ID" value="KZV84761.1"/>
    <property type="molecule type" value="Genomic_DNA"/>
</dbReference>
<dbReference type="Proteomes" id="UP000077266">
    <property type="component" value="Unassembled WGS sequence"/>
</dbReference>
<evidence type="ECO:0000313" key="6">
    <source>
        <dbReference type="EMBL" id="KZV84761.1"/>
    </source>
</evidence>
<dbReference type="PANTHER" id="PTHR23501">
    <property type="entry name" value="MAJOR FACILITATOR SUPERFAMILY"/>
    <property type="match status" value="1"/>
</dbReference>
<gene>
    <name evidence="6" type="ORF">EXIGLDRAFT_623817</name>
</gene>
<name>A0A165DKF1_EXIGL</name>
<dbReference type="InterPro" id="IPR036259">
    <property type="entry name" value="MFS_trans_sf"/>
</dbReference>
<organism evidence="6 7">
    <name type="scientific">Exidia glandulosa HHB12029</name>
    <dbReference type="NCBI Taxonomy" id="1314781"/>
    <lineage>
        <taxon>Eukaryota</taxon>
        <taxon>Fungi</taxon>
        <taxon>Dikarya</taxon>
        <taxon>Basidiomycota</taxon>
        <taxon>Agaricomycotina</taxon>
        <taxon>Agaricomycetes</taxon>
        <taxon>Auriculariales</taxon>
        <taxon>Exidiaceae</taxon>
        <taxon>Exidia</taxon>
    </lineage>
</organism>